<evidence type="ECO:0000259" key="14">
    <source>
        <dbReference type="Pfam" id="PF00593"/>
    </source>
</evidence>
<dbReference type="KEGG" id="glj:GKIL_2795"/>
<gene>
    <name evidence="16" type="ORF">GKIL_2795</name>
</gene>
<protein>
    <submittedName>
        <fullName evidence="16">TonB-dependent receptor</fullName>
    </submittedName>
</protein>
<keyword evidence="2 10" id="KW-0813">Transport</keyword>
<dbReference type="PANTHER" id="PTHR30069">
    <property type="entry name" value="TONB-DEPENDENT OUTER MEMBRANE RECEPTOR"/>
    <property type="match status" value="1"/>
</dbReference>
<dbReference type="GO" id="GO:0044718">
    <property type="term" value="P:siderophore transmembrane transport"/>
    <property type="evidence" value="ECO:0007669"/>
    <property type="project" value="TreeGrafter"/>
</dbReference>
<evidence type="ECO:0000313" key="17">
    <source>
        <dbReference type="Proteomes" id="UP000017396"/>
    </source>
</evidence>
<evidence type="ECO:0000256" key="10">
    <source>
        <dbReference type="PROSITE-ProRule" id="PRU01360"/>
    </source>
</evidence>
<keyword evidence="5 13" id="KW-0732">Signal</keyword>
<dbReference type="EMBL" id="CP003587">
    <property type="protein sequence ID" value="AGY59041.1"/>
    <property type="molecule type" value="Genomic_DNA"/>
</dbReference>
<evidence type="ECO:0000256" key="7">
    <source>
        <dbReference type="ARBA" id="ARBA00023136"/>
    </source>
</evidence>
<accession>U5QJF0</accession>
<evidence type="ECO:0000256" key="3">
    <source>
        <dbReference type="ARBA" id="ARBA00022452"/>
    </source>
</evidence>
<feature type="chain" id="PRO_5004664011" evidence="13">
    <location>
        <begin position="29"/>
        <end position="920"/>
    </location>
</feature>
<dbReference type="InterPro" id="IPR012910">
    <property type="entry name" value="Plug_dom"/>
</dbReference>
<dbReference type="InterPro" id="IPR036942">
    <property type="entry name" value="Beta-barrel_TonB_sf"/>
</dbReference>
<dbReference type="Pfam" id="PF00593">
    <property type="entry name" value="TonB_dep_Rec_b-barrel"/>
    <property type="match status" value="1"/>
</dbReference>
<evidence type="ECO:0000256" key="9">
    <source>
        <dbReference type="ARBA" id="ARBA00023237"/>
    </source>
</evidence>
<organism evidence="16 17">
    <name type="scientific">Gloeobacter kilaueensis (strain ATCC BAA-2537 / CCAP 1431/1 / ULC 316 / JS1)</name>
    <dbReference type="NCBI Taxonomy" id="1183438"/>
    <lineage>
        <taxon>Bacteria</taxon>
        <taxon>Bacillati</taxon>
        <taxon>Cyanobacteriota</taxon>
        <taxon>Cyanophyceae</taxon>
        <taxon>Gloeobacterales</taxon>
        <taxon>Gloeobacteraceae</taxon>
        <taxon>Gloeobacter</taxon>
    </lineage>
</organism>
<feature type="signal peptide" evidence="13">
    <location>
        <begin position="1"/>
        <end position="28"/>
    </location>
</feature>
<evidence type="ECO:0000313" key="16">
    <source>
        <dbReference type="EMBL" id="AGY59041.1"/>
    </source>
</evidence>
<dbReference type="eggNOG" id="COG4771">
    <property type="taxonomic scope" value="Bacteria"/>
</dbReference>
<dbReference type="Gene3D" id="2.170.130.10">
    <property type="entry name" value="TonB-dependent receptor, plug domain"/>
    <property type="match status" value="1"/>
</dbReference>
<sequence>MRQPIPLCGALCGAMLVPALVAHPAALAKPTGTLAAANSQTLPLESAKELLQRDRGRAEDLVPPPPLWNWSKPVTAQQVSQAAPAAQPAAQPAPTTAAEPGEEGDILDEVSVTATRRPTRQRDTTATTYAVKKEDFKAQGAVTATDALQLIPGFVGQPSLGGVRNAGGNFLRGFDDQRFQVLRDGFNITYPQNGRSALSQISVDDLERIEVVTGGATLRYGAGSVGGVINLITETPKGPPKFLLEYQAGSYGFTRYLGKYGGGDDTFSYNLVFSSVVAFNNYPFKITVPNTTQFYGPSSNANSKPPQNAIDAGTLPGTTTPGVYPNAQFDPNTGAFLSGNSNNIAGPGNNDPDNTGPIDLYGYLKPTVGPPVTVQGIQDSAYNAADSYTGKFTWKPDPINKITLRANARNNRFDDQGPGANYFNLCIAGATAAPDGNGTTAGDRFFPLDRNGRETSCPGLLAIGTATTQFQFGLPFAFNTSYNGKTVFPTGNPYPAAEGALANILFFTRRSTSNVEVTLNWDADLTPTTSLNSYVAFNRQVFQTSRPTPYFYNTNLLGGLAVNGPTASGIGEIAFAGTTQPYSDGNKFEAQTAINTQLSPGQTLSFGVNFIEDRVYQQQGRGRSFFDRAIARTSLFLVDDISFSDLVKANVGLRYTSSSQFGEVVTPGAGLRVTPFPWLSFRGNWSQVFNAPNIADLYVISGIFIDNPNLRPETGITYDFGADFTPAPNLGFKVTYFNTYLNNTFTAITFVNPDVNNPDSPTFQSGIVQQIQNIAGRRASGIEVEGNWQINDQLRLRVAYTNTDARNFGLNDSIVNGSFFYQYQDPSIPFNNLVATLTYLNKGLLVSLVGRYDSGKRRPGTDTFVGAWGTLDLAVELPVTPNFTILGNVFNITDTQYEFFPGNPAPGTTFRVGARVELGG</sequence>
<keyword evidence="17" id="KW-1185">Reference proteome</keyword>
<dbReference type="GO" id="GO:0009279">
    <property type="term" value="C:cell outer membrane"/>
    <property type="evidence" value="ECO:0007669"/>
    <property type="project" value="UniProtKB-SubCell"/>
</dbReference>
<dbReference type="Pfam" id="PF07715">
    <property type="entry name" value="Plug"/>
    <property type="match status" value="1"/>
</dbReference>
<dbReference type="GO" id="GO:0015344">
    <property type="term" value="F:siderophore uptake transmembrane transporter activity"/>
    <property type="evidence" value="ECO:0007669"/>
    <property type="project" value="TreeGrafter"/>
</dbReference>
<evidence type="ECO:0000256" key="6">
    <source>
        <dbReference type="ARBA" id="ARBA00023077"/>
    </source>
</evidence>
<proteinExistence type="inferred from homology"/>
<evidence type="ECO:0000256" key="8">
    <source>
        <dbReference type="ARBA" id="ARBA00023170"/>
    </source>
</evidence>
<dbReference type="Proteomes" id="UP000017396">
    <property type="component" value="Chromosome"/>
</dbReference>
<dbReference type="SUPFAM" id="SSF56935">
    <property type="entry name" value="Porins"/>
    <property type="match status" value="1"/>
</dbReference>
<dbReference type="PANTHER" id="PTHR30069:SF29">
    <property type="entry name" value="HEMOGLOBIN AND HEMOGLOBIN-HAPTOGLOBIN-BINDING PROTEIN 1-RELATED"/>
    <property type="match status" value="1"/>
</dbReference>
<dbReference type="PATRIC" id="fig|1183438.3.peg.2755"/>
<keyword evidence="8 16" id="KW-0675">Receptor</keyword>
<keyword evidence="4 10" id="KW-0812">Transmembrane</keyword>
<comment type="similarity">
    <text evidence="10 11">Belongs to the TonB-dependent receptor family.</text>
</comment>
<evidence type="ECO:0000256" key="12">
    <source>
        <dbReference type="SAM" id="MobiDB-lite"/>
    </source>
</evidence>
<evidence type="ECO:0000256" key="13">
    <source>
        <dbReference type="SAM" id="SignalP"/>
    </source>
</evidence>
<dbReference type="InterPro" id="IPR039426">
    <property type="entry name" value="TonB-dep_rcpt-like"/>
</dbReference>
<keyword evidence="7 10" id="KW-0472">Membrane</keyword>
<dbReference type="PROSITE" id="PS52016">
    <property type="entry name" value="TONB_DEPENDENT_REC_3"/>
    <property type="match status" value="1"/>
</dbReference>
<feature type="compositionally biased region" description="Low complexity" evidence="12">
    <location>
        <begin position="75"/>
        <end position="98"/>
    </location>
</feature>
<evidence type="ECO:0000256" key="2">
    <source>
        <dbReference type="ARBA" id="ARBA00022448"/>
    </source>
</evidence>
<comment type="subcellular location">
    <subcellularLocation>
        <location evidence="1 10">Cell outer membrane</location>
        <topology evidence="1 10">Multi-pass membrane protein</topology>
    </subcellularLocation>
</comment>
<feature type="domain" description="TonB-dependent receptor plug" evidence="15">
    <location>
        <begin position="121"/>
        <end position="228"/>
    </location>
</feature>
<feature type="region of interest" description="Disordered" evidence="12">
    <location>
        <begin position="75"/>
        <end position="105"/>
    </location>
</feature>
<dbReference type="AlphaFoldDB" id="U5QJF0"/>
<keyword evidence="9 10" id="KW-0998">Cell outer membrane</keyword>
<dbReference type="InterPro" id="IPR000531">
    <property type="entry name" value="Beta-barrel_TonB"/>
</dbReference>
<dbReference type="InterPro" id="IPR037066">
    <property type="entry name" value="Plug_dom_sf"/>
</dbReference>
<evidence type="ECO:0000256" key="11">
    <source>
        <dbReference type="RuleBase" id="RU003357"/>
    </source>
</evidence>
<dbReference type="RefSeq" id="WP_023174258.1">
    <property type="nucleotide sequence ID" value="NC_022600.1"/>
</dbReference>
<feature type="domain" description="TonB-dependent receptor-like beta-barrel" evidence="14">
    <location>
        <begin position="470"/>
        <end position="892"/>
    </location>
</feature>
<name>U5QJF0_GLOK1</name>
<evidence type="ECO:0000256" key="5">
    <source>
        <dbReference type="ARBA" id="ARBA00022729"/>
    </source>
</evidence>
<evidence type="ECO:0000256" key="4">
    <source>
        <dbReference type="ARBA" id="ARBA00022692"/>
    </source>
</evidence>
<dbReference type="STRING" id="1183438.GKIL_2795"/>
<dbReference type="Gene3D" id="2.40.170.20">
    <property type="entry name" value="TonB-dependent receptor, beta-barrel domain"/>
    <property type="match status" value="1"/>
</dbReference>
<dbReference type="HOGENOM" id="CLU_008287_7_0_3"/>
<reference evidence="16 17" key="1">
    <citation type="journal article" date="2013" name="PLoS ONE">
        <title>Cultivation and Complete Genome Sequencing of Gloeobacter kilaueensis sp. nov., from a Lava Cave in Kilauea Caldera, Hawai'i.</title>
        <authorList>
            <person name="Saw J.H."/>
            <person name="Schatz M."/>
            <person name="Brown M.V."/>
            <person name="Kunkel D.D."/>
            <person name="Foster J.S."/>
            <person name="Shick H."/>
            <person name="Christensen S."/>
            <person name="Hou S."/>
            <person name="Wan X."/>
            <person name="Donachie S.P."/>
        </authorList>
    </citation>
    <scope>NUCLEOTIDE SEQUENCE [LARGE SCALE GENOMIC DNA]</scope>
    <source>
        <strain evidence="17">JS</strain>
    </source>
</reference>
<keyword evidence="3 10" id="KW-1134">Transmembrane beta strand</keyword>
<evidence type="ECO:0000259" key="15">
    <source>
        <dbReference type="Pfam" id="PF07715"/>
    </source>
</evidence>
<evidence type="ECO:0000256" key="1">
    <source>
        <dbReference type="ARBA" id="ARBA00004571"/>
    </source>
</evidence>
<feature type="region of interest" description="Disordered" evidence="12">
    <location>
        <begin position="298"/>
        <end position="317"/>
    </location>
</feature>
<keyword evidence="6 11" id="KW-0798">TonB box</keyword>